<keyword evidence="4" id="KW-1185">Reference proteome</keyword>
<evidence type="ECO:0000313" key="3">
    <source>
        <dbReference type="EMBL" id="CCH27398.1"/>
    </source>
</evidence>
<feature type="coiled-coil region" evidence="1">
    <location>
        <begin position="242"/>
        <end position="297"/>
    </location>
</feature>
<dbReference type="InterPro" id="IPR006342">
    <property type="entry name" value="FkbM_mtfrase"/>
</dbReference>
<evidence type="ECO:0000313" key="4">
    <source>
        <dbReference type="Proteomes" id="UP000006281"/>
    </source>
</evidence>
<dbReference type="Gene3D" id="3.40.50.150">
    <property type="entry name" value="Vaccinia Virus protein VP39"/>
    <property type="match status" value="1"/>
</dbReference>
<dbReference type="GO" id="GO:0032259">
    <property type="term" value="P:methylation"/>
    <property type="evidence" value="ECO:0007669"/>
    <property type="project" value="UniProtKB-KW"/>
</dbReference>
<keyword evidence="1" id="KW-0175">Coiled coil</keyword>
<dbReference type="AlphaFoldDB" id="K3W435"/>
<dbReference type="PANTHER" id="PTHR34203">
    <property type="entry name" value="METHYLTRANSFERASE, FKBM FAMILY PROTEIN"/>
    <property type="match status" value="1"/>
</dbReference>
<dbReference type="PANTHER" id="PTHR34203:SF15">
    <property type="entry name" value="SLL1173 PROTEIN"/>
    <property type="match status" value="1"/>
</dbReference>
<dbReference type="OrthoDB" id="9810122at2"/>
<dbReference type="RefSeq" id="WP_015097512.1">
    <property type="nucleotide sequence ID" value="NC_019673.1"/>
</dbReference>
<sequence>MISYAQNGEDVVLARLFGERSTGRYVDVGAADAVKDSVTKHFYDLGWRGINVEPIPEHAEKLREARPEDVTLAVALGAAGGTATLHVVEDRSGWSTLDTDLATGYRAEFKVVEIEVEVRTLADVLDEHPGPVDFLKIDVEGAERAVIEGADWARHAPRVVVVEATEPGSPTPNHEGWEPLMLAAGYVFVLFDGLNRFYARESDAEARRVLAAPANVFDEFVPADLVEPVDQRAARVAEVGYIRRMEDALREAQEARVEDAARIEELRAALREAEQQVARSDRRLAALEARLVELENR</sequence>
<dbReference type="PATRIC" id="fig|1179773.3.peg.63"/>
<accession>K3W435</accession>
<dbReference type="Proteomes" id="UP000006281">
    <property type="component" value="Chromosome"/>
</dbReference>
<dbReference type="BioCyc" id="SESP1179773:BN6_RS00310-MONOMER"/>
<reference evidence="3 4" key="1">
    <citation type="journal article" date="2012" name="BMC Genomics">
        <title>Complete genome sequence of Saccharothrix espanaensis DSM 44229T and comparison to the other completely sequenced Pseudonocardiaceae.</title>
        <authorList>
            <person name="Strobel T."/>
            <person name="Al-Dilaimi A."/>
            <person name="Blom J."/>
            <person name="Gessner A."/>
            <person name="Kalinowski J."/>
            <person name="Luzhetska M."/>
            <person name="Puhler A."/>
            <person name="Szczepanowski R."/>
            <person name="Bechthold A."/>
            <person name="Ruckert C."/>
        </authorList>
    </citation>
    <scope>NUCLEOTIDE SEQUENCE [LARGE SCALE GENOMIC DNA]</scope>
    <source>
        <strain evidence="4">ATCC 51144 / DSM 44229 / JCM 9112 / NBRC 15066 / NRRL 15764</strain>
    </source>
</reference>
<dbReference type="SUPFAM" id="SSF53335">
    <property type="entry name" value="S-adenosyl-L-methionine-dependent methyltransferases"/>
    <property type="match status" value="1"/>
</dbReference>
<evidence type="ECO:0000256" key="1">
    <source>
        <dbReference type="SAM" id="Coils"/>
    </source>
</evidence>
<dbReference type="KEGG" id="sesp:BN6_00660"/>
<evidence type="ECO:0000259" key="2">
    <source>
        <dbReference type="Pfam" id="PF05050"/>
    </source>
</evidence>
<dbReference type="EMBL" id="HE804045">
    <property type="protein sequence ID" value="CCH27398.1"/>
    <property type="molecule type" value="Genomic_DNA"/>
</dbReference>
<organism evidence="3 4">
    <name type="scientific">Saccharothrix espanaensis (strain ATCC 51144 / DSM 44229 / JCM 9112 / NBRC 15066 / NRRL 15764)</name>
    <dbReference type="NCBI Taxonomy" id="1179773"/>
    <lineage>
        <taxon>Bacteria</taxon>
        <taxon>Bacillati</taxon>
        <taxon>Actinomycetota</taxon>
        <taxon>Actinomycetes</taxon>
        <taxon>Pseudonocardiales</taxon>
        <taxon>Pseudonocardiaceae</taxon>
        <taxon>Saccharothrix</taxon>
    </lineage>
</organism>
<dbReference type="HOGENOM" id="CLU_049570_0_0_11"/>
<keyword evidence="3" id="KW-0489">Methyltransferase</keyword>
<dbReference type="InterPro" id="IPR052514">
    <property type="entry name" value="SAM-dependent_MTase"/>
</dbReference>
<dbReference type="NCBIfam" id="TIGR01444">
    <property type="entry name" value="fkbM_fam"/>
    <property type="match status" value="1"/>
</dbReference>
<dbReference type="eggNOG" id="COG1196">
    <property type="taxonomic scope" value="Bacteria"/>
</dbReference>
<feature type="domain" description="Methyltransferase FkbM" evidence="2">
    <location>
        <begin position="27"/>
        <end position="188"/>
    </location>
</feature>
<name>K3W435_SACES</name>
<protein>
    <submittedName>
        <fullName evidence="3">Methyltransferase, FkbM family</fullName>
    </submittedName>
</protein>
<gene>
    <name evidence="3" type="ordered locus">BN6_00660</name>
</gene>
<keyword evidence="3" id="KW-0808">Transferase</keyword>
<dbReference type="STRING" id="1179773.BN6_00660"/>
<dbReference type="Pfam" id="PF05050">
    <property type="entry name" value="Methyltransf_21"/>
    <property type="match status" value="1"/>
</dbReference>
<dbReference type="GO" id="GO:0008168">
    <property type="term" value="F:methyltransferase activity"/>
    <property type="evidence" value="ECO:0007669"/>
    <property type="project" value="UniProtKB-KW"/>
</dbReference>
<dbReference type="InterPro" id="IPR029063">
    <property type="entry name" value="SAM-dependent_MTases_sf"/>
</dbReference>
<proteinExistence type="predicted"/>